<evidence type="ECO:0000259" key="8">
    <source>
        <dbReference type="PROSITE" id="PS50011"/>
    </source>
</evidence>
<dbReference type="InterPro" id="IPR000719">
    <property type="entry name" value="Prot_kinase_dom"/>
</dbReference>
<dbReference type="SMART" id="SM00220">
    <property type="entry name" value="S_TKc"/>
    <property type="match status" value="1"/>
</dbReference>
<dbReference type="PROSITE" id="PS00108">
    <property type="entry name" value="PROTEIN_KINASE_ST"/>
    <property type="match status" value="1"/>
</dbReference>
<comment type="caution">
    <text evidence="9">The sequence shown here is derived from an EMBL/GenBank/DDBJ whole genome shotgun (WGS) entry which is preliminary data.</text>
</comment>
<dbReference type="PROSITE" id="PS50011">
    <property type="entry name" value="PROTEIN_KINASE_DOM"/>
    <property type="match status" value="1"/>
</dbReference>
<keyword evidence="10" id="KW-1185">Reference proteome</keyword>
<evidence type="ECO:0000256" key="1">
    <source>
        <dbReference type="ARBA" id="ARBA00022527"/>
    </source>
</evidence>
<keyword evidence="3 6" id="KW-0547">Nucleotide-binding</keyword>
<evidence type="ECO:0000256" key="6">
    <source>
        <dbReference type="PROSITE-ProRule" id="PRU10141"/>
    </source>
</evidence>
<feature type="binding site" evidence="6">
    <location>
        <position position="72"/>
    </location>
    <ligand>
        <name>ATP</name>
        <dbReference type="ChEBI" id="CHEBI:30616"/>
    </ligand>
</feature>
<dbReference type="Gene3D" id="1.10.510.10">
    <property type="entry name" value="Transferase(Phosphotransferase) domain 1"/>
    <property type="match status" value="1"/>
</dbReference>
<evidence type="ECO:0000256" key="3">
    <source>
        <dbReference type="ARBA" id="ARBA00022741"/>
    </source>
</evidence>
<evidence type="ECO:0000256" key="7">
    <source>
        <dbReference type="SAM" id="MobiDB-lite"/>
    </source>
</evidence>
<protein>
    <recommendedName>
        <fullName evidence="8">Protein kinase domain-containing protein</fullName>
    </recommendedName>
</protein>
<keyword evidence="2" id="KW-0808">Transferase</keyword>
<dbReference type="PROSITE" id="PS00107">
    <property type="entry name" value="PROTEIN_KINASE_ATP"/>
    <property type="match status" value="1"/>
</dbReference>
<keyword evidence="1" id="KW-0723">Serine/threonine-protein kinase</keyword>
<feature type="region of interest" description="Disordered" evidence="7">
    <location>
        <begin position="527"/>
        <end position="615"/>
    </location>
</feature>
<accession>A0ABN8NJS8</accession>
<dbReference type="SUPFAM" id="SSF56112">
    <property type="entry name" value="Protein kinase-like (PK-like)"/>
    <property type="match status" value="1"/>
</dbReference>
<keyword evidence="5 6" id="KW-0067">ATP-binding</keyword>
<feature type="compositionally biased region" description="Basic and acidic residues" evidence="7">
    <location>
        <begin position="575"/>
        <end position="590"/>
    </location>
</feature>
<proteinExistence type="predicted"/>
<dbReference type="Pfam" id="PF00069">
    <property type="entry name" value="Pkinase"/>
    <property type="match status" value="1"/>
</dbReference>
<feature type="region of interest" description="Disordered" evidence="7">
    <location>
        <begin position="368"/>
        <end position="447"/>
    </location>
</feature>
<evidence type="ECO:0000256" key="4">
    <source>
        <dbReference type="ARBA" id="ARBA00022777"/>
    </source>
</evidence>
<organism evidence="9 10">
    <name type="scientific">Porites lobata</name>
    <dbReference type="NCBI Taxonomy" id="104759"/>
    <lineage>
        <taxon>Eukaryota</taxon>
        <taxon>Metazoa</taxon>
        <taxon>Cnidaria</taxon>
        <taxon>Anthozoa</taxon>
        <taxon>Hexacorallia</taxon>
        <taxon>Scleractinia</taxon>
        <taxon>Fungiina</taxon>
        <taxon>Poritidae</taxon>
        <taxon>Porites</taxon>
    </lineage>
</organism>
<dbReference type="EMBL" id="CALNXK010000023">
    <property type="protein sequence ID" value="CAH3110695.1"/>
    <property type="molecule type" value="Genomic_DNA"/>
</dbReference>
<feature type="domain" description="Protein kinase" evidence="8">
    <location>
        <begin position="35"/>
        <end position="311"/>
    </location>
</feature>
<keyword evidence="4" id="KW-0418">Kinase</keyword>
<evidence type="ECO:0000256" key="2">
    <source>
        <dbReference type="ARBA" id="ARBA00022679"/>
    </source>
</evidence>
<dbReference type="PANTHER" id="PTHR24346:SF82">
    <property type="entry name" value="KP78A-RELATED"/>
    <property type="match status" value="1"/>
</dbReference>
<dbReference type="InterPro" id="IPR017441">
    <property type="entry name" value="Protein_kinase_ATP_BS"/>
</dbReference>
<reference evidence="9 10" key="1">
    <citation type="submission" date="2022-05" db="EMBL/GenBank/DDBJ databases">
        <authorList>
            <consortium name="Genoscope - CEA"/>
            <person name="William W."/>
        </authorList>
    </citation>
    <scope>NUCLEOTIDE SEQUENCE [LARGE SCALE GENOMIC DNA]</scope>
</reference>
<dbReference type="InterPro" id="IPR008271">
    <property type="entry name" value="Ser/Thr_kinase_AS"/>
</dbReference>
<feature type="compositionally biased region" description="Polar residues" evidence="7">
    <location>
        <begin position="549"/>
        <end position="573"/>
    </location>
</feature>
<feature type="compositionally biased region" description="Polar residues" evidence="7">
    <location>
        <begin position="427"/>
        <end position="442"/>
    </location>
</feature>
<evidence type="ECO:0000256" key="5">
    <source>
        <dbReference type="ARBA" id="ARBA00022840"/>
    </source>
</evidence>
<feature type="region of interest" description="Disordered" evidence="7">
    <location>
        <begin position="681"/>
        <end position="700"/>
    </location>
</feature>
<dbReference type="PANTHER" id="PTHR24346">
    <property type="entry name" value="MAP/MICROTUBULE AFFINITY-REGULATING KINASE"/>
    <property type="match status" value="1"/>
</dbReference>
<name>A0ABN8NJS8_9CNID</name>
<sequence length="700" mass="77901">MNSSRPVSNVRDSAFVGLRSSMTLEEVDCERRGYKLTKTVLGTGAYAKVKLAYVMENKLEKDKRLAEDLVKKGHNMVAIKLICRKKAPPEYLSKFMPREIDSLNATCRHHNVIQLYETFHTETKIFLVMEYASRGDLLDYINARTRRGIGIGEELAKNFFRQLAEGVAHCHRRNVVHRDLKCENILLDKDNIVKVSDFGFATRYPTNKCKLLSTFCGSYAYAAPEILQAQKYDGKCADVWSLGVILYAMVCGRLPFNDSSLHSLIAQTRRKPVFPAGNLCSPECQHMIRSILTWDPRKRVTMAQVLGHSWLSGEGSKALSVTGQSKPDKKLMTLTSIQKEVEQALEEKTFSSTAEPLVAVKQAERYSAAKTPVPKHGWSSSGNTPEPHTTAKLLHKRDPGLSSKSPALDSTRIESPMGETLAVEPPRSTTPCPRSFTPTSQPKLPKKRELAVKVAQILAETGYQSRPTNLCRETYVIMNKALQGLQQTGQTKSDFRGDGTQRVWKYVTNLSSKGRASVIPAVPDVIPPPKAKDQAPSSANLPSIPVYLNTLTPSPPTTEKSVKNTVPSRQLNLFSRERMCSPQVDPKETRPTASAQVDEYAGQERSGSDLEPQETRTYKPYLVNLALQNSAKTRPLRLSTTKESSQRYPKAKQVGLNNLRACKGKGKAHTSLIRNQNLRGALRKGSTTAGNTEKKQVRFQ</sequence>
<gene>
    <name evidence="9" type="ORF">PLOB_00019658</name>
</gene>
<feature type="compositionally biased region" description="Polar residues" evidence="7">
    <location>
        <begin position="378"/>
        <end position="387"/>
    </location>
</feature>
<dbReference type="Proteomes" id="UP001159405">
    <property type="component" value="Unassembled WGS sequence"/>
</dbReference>
<evidence type="ECO:0000313" key="9">
    <source>
        <dbReference type="EMBL" id="CAH3110695.1"/>
    </source>
</evidence>
<evidence type="ECO:0000313" key="10">
    <source>
        <dbReference type="Proteomes" id="UP001159405"/>
    </source>
</evidence>
<dbReference type="InterPro" id="IPR011009">
    <property type="entry name" value="Kinase-like_dom_sf"/>
</dbReference>